<dbReference type="Proteomes" id="UP000315400">
    <property type="component" value="Unassembled WGS sequence"/>
</dbReference>
<name>A0A540VS83_9GAMM</name>
<feature type="compositionally biased region" description="Polar residues" evidence="1">
    <location>
        <begin position="42"/>
        <end position="55"/>
    </location>
</feature>
<accession>A0A540VS83</accession>
<evidence type="ECO:0000313" key="2">
    <source>
        <dbReference type="EMBL" id="TQE99631.1"/>
    </source>
</evidence>
<evidence type="ECO:0000256" key="1">
    <source>
        <dbReference type="SAM" id="MobiDB-lite"/>
    </source>
</evidence>
<evidence type="ECO:0000313" key="3">
    <source>
        <dbReference type="Proteomes" id="UP000315400"/>
    </source>
</evidence>
<evidence type="ECO:0008006" key="4">
    <source>
        <dbReference type="Google" id="ProtNLM"/>
    </source>
</evidence>
<organism evidence="2 3">
    <name type="scientific">Spiribacter salinus</name>
    <dbReference type="NCBI Taxonomy" id="1335746"/>
    <lineage>
        <taxon>Bacteria</taxon>
        <taxon>Pseudomonadati</taxon>
        <taxon>Pseudomonadota</taxon>
        <taxon>Gammaproteobacteria</taxon>
        <taxon>Chromatiales</taxon>
        <taxon>Ectothiorhodospiraceae</taxon>
        <taxon>Spiribacter</taxon>
    </lineage>
</organism>
<dbReference type="AlphaFoldDB" id="A0A540VS83"/>
<protein>
    <recommendedName>
        <fullName evidence="4">Galactose oxidase</fullName>
    </recommendedName>
</protein>
<dbReference type="InterPro" id="IPR015915">
    <property type="entry name" value="Kelch-typ_b-propeller"/>
</dbReference>
<gene>
    <name evidence="2" type="ORF">FKY71_07590</name>
</gene>
<sequence length="469" mass="51890">MGPGTVVVTLFTLLLSACALPEQARLDPGFVLPGYGSQLSVSPQQLASPGDSPSMSVAAEPRESPDAERGAPKAGGLPPPAVVRMPVGSGDWLPSAPVKAPGGREPSPRSLVDAGSASSATDYPDPTELDHYKDYAPEPPRAGGLEKSLAAIAADMAPGEWRQLPDARYLGDGMWADKATWDPARKRVSYVGMHGIPERPVKWVMWDVDADQWHRQTGDEFHPYAGIHSEWGYRSYGRYTQLPDGSNVFARFSRLWKQDPETLEWSLWTNVPCYKEIGNLEAFPEMGEEGSVVFFGAMYAGADQTRLCAYDIARGEWLELPRPEVQGRHSMMRYNAVRGEILLLGGDASWRTAQTLQPDGSLVTLPDAPRNTRIRTDQLIYDPVSGDYLVMVSESDESRQPQTVEFFGFDVSKREWYLIDQWSTEGQSRKAVFNYHAHPVVTAIPEDGVTLWMESTRTGVFLYKHDPPS</sequence>
<dbReference type="Gene3D" id="2.120.10.80">
    <property type="entry name" value="Kelch-type beta propeller"/>
    <property type="match status" value="1"/>
</dbReference>
<dbReference type="InterPro" id="IPR011043">
    <property type="entry name" value="Gal_Oxase/kelch_b-propeller"/>
</dbReference>
<comment type="caution">
    <text evidence="2">The sequence shown here is derived from an EMBL/GenBank/DDBJ whole genome shotgun (WGS) entry which is preliminary data.</text>
</comment>
<feature type="compositionally biased region" description="Basic and acidic residues" evidence="1">
    <location>
        <begin position="60"/>
        <end position="71"/>
    </location>
</feature>
<dbReference type="EMBL" id="VIFK01000048">
    <property type="protein sequence ID" value="TQE99631.1"/>
    <property type="molecule type" value="Genomic_DNA"/>
</dbReference>
<reference evidence="2 3" key="1">
    <citation type="submission" date="2019-06" db="EMBL/GenBank/DDBJ databases">
        <title>Metagenome assembled Genome of Spiribacter salinus SL48-SHIP from the microbial mat of Salt Lake 48 (Novosibirsk region, Russia).</title>
        <authorList>
            <person name="Shipova A."/>
            <person name="Rozanov A.S."/>
            <person name="Bryanskaya A.V."/>
            <person name="Peltek S.E."/>
        </authorList>
    </citation>
    <scope>NUCLEOTIDE SEQUENCE [LARGE SCALE GENOMIC DNA]</scope>
    <source>
        <strain evidence="2">SL48-SHIP-2</strain>
    </source>
</reference>
<dbReference type="SUPFAM" id="SSF50965">
    <property type="entry name" value="Galactose oxidase, central domain"/>
    <property type="match status" value="1"/>
</dbReference>
<proteinExistence type="predicted"/>
<feature type="region of interest" description="Disordered" evidence="1">
    <location>
        <begin position="42"/>
        <end position="143"/>
    </location>
</feature>